<sequence length="139" mass="14990">MTAHHQHANGHNEAHRPPSDCPVCGDQLHVTRLGCTTCGSELAGVFTSCEFCALNASEIETLRVFLASRGNLREVEKHLGVSYPTARLRLTQLLMKLGLSGEESEGEATGTPAVDRDEVLGRVARGELSPAEAQRLLTQ</sequence>
<evidence type="ECO:0000259" key="2">
    <source>
        <dbReference type="Pfam" id="PF09862"/>
    </source>
</evidence>
<feature type="region of interest" description="Disordered" evidence="1">
    <location>
        <begin position="1"/>
        <end position="20"/>
    </location>
</feature>
<gene>
    <name evidence="4" type="ORF">CGZ93_16405</name>
</gene>
<organism evidence="4 5">
    <name type="scientific">Enemella dayhoffiae</name>
    <dbReference type="NCBI Taxonomy" id="2016507"/>
    <lineage>
        <taxon>Bacteria</taxon>
        <taxon>Bacillati</taxon>
        <taxon>Actinomycetota</taxon>
        <taxon>Actinomycetes</taxon>
        <taxon>Propionibacteriales</taxon>
        <taxon>Propionibacteriaceae</taxon>
        <taxon>Enemella</taxon>
    </lineage>
</organism>
<dbReference type="RefSeq" id="WP_094365219.1">
    <property type="nucleotide sequence ID" value="NZ_NMVQ01000045.1"/>
</dbReference>
<dbReference type="InterPro" id="IPR053957">
    <property type="entry name" value="DUF2089_Zn_ribbon"/>
</dbReference>
<dbReference type="AlphaFoldDB" id="A0A255GQM2"/>
<accession>A0A255GQM2</accession>
<reference evidence="4 5" key="1">
    <citation type="submission" date="2017-07" db="EMBL/GenBank/DDBJ databases">
        <title>Draft whole genome sequences of clinical Proprionibacteriaceae strains.</title>
        <authorList>
            <person name="Bernier A.-M."/>
            <person name="Bernard K."/>
            <person name="Domingo M.-C."/>
        </authorList>
    </citation>
    <scope>NUCLEOTIDE SEQUENCE [LARGE SCALE GENOMIC DNA]</scope>
    <source>
        <strain evidence="4 5">NML 130396</strain>
    </source>
</reference>
<protein>
    <recommendedName>
        <fullName evidence="6">DUF2089 domain-containing protein</fullName>
    </recommendedName>
</protein>
<dbReference type="Pfam" id="PF22747">
    <property type="entry name" value="Zn_ribbon_DUF2089"/>
    <property type="match status" value="1"/>
</dbReference>
<keyword evidence="5" id="KW-1185">Reference proteome</keyword>
<evidence type="ECO:0008006" key="6">
    <source>
        <dbReference type="Google" id="ProtNLM"/>
    </source>
</evidence>
<feature type="domain" description="DUF2089" evidence="2">
    <location>
        <begin position="55"/>
        <end position="99"/>
    </location>
</feature>
<name>A0A255GQM2_9ACTN</name>
<evidence type="ECO:0000313" key="5">
    <source>
        <dbReference type="Proteomes" id="UP000216311"/>
    </source>
</evidence>
<evidence type="ECO:0000313" key="4">
    <source>
        <dbReference type="EMBL" id="OYO18130.1"/>
    </source>
</evidence>
<proteinExistence type="predicted"/>
<dbReference type="EMBL" id="NMVQ01000045">
    <property type="protein sequence ID" value="OYO18130.1"/>
    <property type="molecule type" value="Genomic_DNA"/>
</dbReference>
<dbReference type="Proteomes" id="UP000216311">
    <property type="component" value="Unassembled WGS sequence"/>
</dbReference>
<evidence type="ECO:0000256" key="1">
    <source>
        <dbReference type="SAM" id="MobiDB-lite"/>
    </source>
</evidence>
<feature type="domain" description="DUF2089" evidence="3">
    <location>
        <begin position="21"/>
        <end position="52"/>
    </location>
</feature>
<dbReference type="Pfam" id="PF09862">
    <property type="entry name" value="DUF2089"/>
    <property type="match status" value="1"/>
</dbReference>
<comment type="caution">
    <text evidence="4">The sequence shown here is derived from an EMBL/GenBank/DDBJ whole genome shotgun (WGS) entry which is preliminary data.</text>
</comment>
<evidence type="ECO:0000259" key="3">
    <source>
        <dbReference type="Pfam" id="PF22747"/>
    </source>
</evidence>
<dbReference type="OrthoDB" id="9797643at2"/>
<dbReference type="InterPro" id="IPR018658">
    <property type="entry name" value="DUF2089"/>
</dbReference>